<keyword evidence="3" id="KW-1185">Reference proteome</keyword>
<dbReference type="SUPFAM" id="SSF54593">
    <property type="entry name" value="Glyoxalase/Bleomycin resistance protein/Dihydroxybiphenyl dioxygenase"/>
    <property type="match status" value="1"/>
</dbReference>
<dbReference type="InterPro" id="IPR058998">
    <property type="entry name" value="YycE-like_N"/>
</dbReference>
<dbReference type="PROSITE" id="PS51819">
    <property type="entry name" value="VOC"/>
    <property type="match status" value="1"/>
</dbReference>
<gene>
    <name evidence="2" type="ORF">G4Y79_20160</name>
</gene>
<protein>
    <submittedName>
        <fullName evidence="2">VOC family protein</fullName>
    </submittedName>
</protein>
<dbReference type="Pfam" id="PF22658">
    <property type="entry name" value="YycE-like_N"/>
    <property type="match status" value="1"/>
</dbReference>
<proteinExistence type="predicted"/>
<evidence type="ECO:0000313" key="3">
    <source>
        <dbReference type="Proteomes" id="UP000594468"/>
    </source>
</evidence>
<dbReference type="InterPro" id="IPR029068">
    <property type="entry name" value="Glyas_Bleomycin-R_OHBP_Dase"/>
</dbReference>
<evidence type="ECO:0000259" key="1">
    <source>
        <dbReference type="PROSITE" id="PS51819"/>
    </source>
</evidence>
<dbReference type="InterPro" id="IPR037523">
    <property type="entry name" value="VOC_core"/>
</dbReference>
<dbReference type="Proteomes" id="UP000594468">
    <property type="component" value="Chromosome"/>
</dbReference>
<dbReference type="Gene3D" id="3.10.180.10">
    <property type="entry name" value="2,3-Dihydroxybiphenyl 1,2-Dioxygenase, domain 1"/>
    <property type="match status" value="1"/>
</dbReference>
<dbReference type="InterPro" id="IPR058997">
    <property type="entry name" value="YycE-like_C"/>
</dbReference>
<sequence>MIWPAHLPVRSVRFARPTNQLDAIVAFYRDAIGLPEIGRFEDHDGYTGVMLGLPGEGYHLEFTSHVDGVSGEAPTRDNLLVFYIDDQAALERLIERMRSYGHTPVPPENPYWEKGGVAYEDPDGWGVIFMNMVEHRRLLD</sequence>
<dbReference type="RefSeq" id="WP_195170049.1">
    <property type="nucleotide sequence ID" value="NZ_CP062983.1"/>
</dbReference>
<dbReference type="Pfam" id="PF22659">
    <property type="entry name" value="YycE-like_C"/>
    <property type="match status" value="1"/>
</dbReference>
<organism evidence="2 3">
    <name type="scientific">Phototrophicus methaneseepsis</name>
    <dbReference type="NCBI Taxonomy" id="2710758"/>
    <lineage>
        <taxon>Bacteria</taxon>
        <taxon>Bacillati</taxon>
        <taxon>Chloroflexota</taxon>
        <taxon>Candidatus Thermofontia</taxon>
        <taxon>Phototrophicales</taxon>
        <taxon>Phototrophicaceae</taxon>
        <taxon>Phototrophicus</taxon>
    </lineage>
</organism>
<dbReference type="KEGG" id="pmet:G4Y79_20160"/>
<dbReference type="CDD" id="cd06587">
    <property type="entry name" value="VOC"/>
    <property type="match status" value="1"/>
</dbReference>
<evidence type="ECO:0000313" key="2">
    <source>
        <dbReference type="EMBL" id="QPC81979.1"/>
    </source>
</evidence>
<feature type="domain" description="VOC" evidence="1">
    <location>
        <begin position="10"/>
        <end position="132"/>
    </location>
</feature>
<accession>A0A7S8E7W4</accession>
<reference evidence="2 3" key="1">
    <citation type="submission" date="2020-02" db="EMBL/GenBank/DDBJ databases">
        <authorList>
            <person name="Zheng R.K."/>
            <person name="Sun C.M."/>
        </authorList>
    </citation>
    <scope>NUCLEOTIDE SEQUENCE [LARGE SCALE GENOMIC DNA]</scope>
    <source>
        <strain evidence="3">rifampicinis</strain>
    </source>
</reference>
<name>A0A7S8E7W4_9CHLR</name>
<dbReference type="AlphaFoldDB" id="A0A7S8E7W4"/>
<dbReference type="EMBL" id="CP062983">
    <property type="protein sequence ID" value="QPC81979.1"/>
    <property type="molecule type" value="Genomic_DNA"/>
</dbReference>